<sequence length="150" mass="16624">MKAMSLMEKLTADMKEAMKRGEKDRLSVIRMVRGAVRQAEIDGKKTLTDDEVIGVISKEVKMRRDSIEEFARGKRDDLVAKTKAEIDVLMPYLPTQLSIDEVKKLVADAVAEVGAVTAKDMGKVMGVLMPRVKGRADGKLINEAVRAHLK</sequence>
<dbReference type="eggNOG" id="COG1610">
    <property type="taxonomic scope" value="Bacteria"/>
</dbReference>
<dbReference type="GO" id="GO:0016884">
    <property type="term" value="F:carbon-nitrogen ligase activity, with glutamine as amido-N-donor"/>
    <property type="evidence" value="ECO:0007669"/>
    <property type="project" value="InterPro"/>
</dbReference>
<dbReference type="PANTHER" id="PTHR28055">
    <property type="entry name" value="ALTERED INHERITANCE OF MITOCHONDRIA PROTEIN 41, MITOCHONDRIAL"/>
    <property type="match status" value="1"/>
</dbReference>
<dbReference type="SUPFAM" id="SSF89095">
    <property type="entry name" value="GatB/YqeY motif"/>
    <property type="match status" value="1"/>
</dbReference>
<organism evidence="1 2">
    <name type="scientific">Selenomonas flueggei ATCC 43531</name>
    <dbReference type="NCBI Taxonomy" id="638302"/>
    <lineage>
        <taxon>Bacteria</taxon>
        <taxon>Bacillati</taxon>
        <taxon>Bacillota</taxon>
        <taxon>Negativicutes</taxon>
        <taxon>Selenomonadales</taxon>
        <taxon>Selenomonadaceae</taxon>
        <taxon>Selenomonas</taxon>
    </lineage>
</organism>
<evidence type="ECO:0000313" key="1">
    <source>
        <dbReference type="EMBL" id="EEQ49478.1"/>
    </source>
</evidence>
<dbReference type="PANTHER" id="PTHR28055:SF1">
    <property type="entry name" value="ALTERED INHERITANCE OF MITOCHONDRIA PROTEIN 41, MITOCHONDRIAL"/>
    <property type="match status" value="1"/>
</dbReference>
<dbReference type="InterPro" id="IPR003789">
    <property type="entry name" value="Asn/Gln_tRNA_amidoTrase-B-like"/>
</dbReference>
<dbReference type="Gene3D" id="1.10.1510.10">
    <property type="entry name" value="Uncharacterised protein YqeY/AIM41 PF09424, N-terminal domain"/>
    <property type="match status" value="1"/>
</dbReference>
<evidence type="ECO:0000313" key="2">
    <source>
        <dbReference type="Proteomes" id="UP000005309"/>
    </source>
</evidence>
<dbReference type="EMBL" id="ACLA01000002">
    <property type="protein sequence ID" value="EEQ49478.1"/>
    <property type="molecule type" value="Genomic_DNA"/>
</dbReference>
<dbReference type="AlphaFoldDB" id="C4V0V5"/>
<dbReference type="HOGENOM" id="CLU_079430_2_1_9"/>
<keyword evidence="2" id="KW-1185">Reference proteome</keyword>
<accession>C4V0V5</accession>
<name>C4V0V5_9FIRM</name>
<reference evidence="1 2" key="1">
    <citation type="submission" date="2009-04" db="EMBL/GenBank/DDBJ databases">
        <authorList>
            <person name="Qin X."/>
            <person name="Bachman B."/>
            <person name="Battles P."/>
            <person name="Bell A."/>
            <person name="Bess C."/>
            <person name="Bickham C."/>
            <person name="Chaboub L."/>
            <person name="Chen D."/>
            <person name="Coyle M."/>
            <person name="Deiros D.R."/>
            <person name="Dinh H."/>
            <person name="Forbes L."/>
            <person name="Fowler G."/>
            <person name="Francisco L."/>
            <person name="Fu Q."/>
            <person name="Gubbala S."/>
            <person name="Hale W."/>
            <person name="Han Y."/>
            <person name="Hemphill L."/>
            <person name="Highlander S.K."/>
            <person name="Hirani K."/>
            <person name="Hogues M."/>
            <person name="Jackson L."/>
            <person name="Jakkamsetti A."/>
            <person name="Javaid M."/>
            <person name="Jiang H."/>
            <person name="Korchina V."/>
            <person name="Kovar C."/>
            <person name="Lara F."/>
            <person name="Lee S."/>
            <person name="Mata R."/>
            <person name="Mathew T."/>
            <person name="Moen C."/>
            <person name="Morales K."/>
            <person name="Munidasa M."/>
            <person name="Nazareth L."/>
            <person name="Ngo R."/>
            <person name="Nguyen L."/>
            <person name="Okwuonu G."/>
            <person name="Ongeri F."/>
            <person name="Patil S."/>
            <person name="Petrosino J."/>
            <person name="Pham C."/>
            <person name="Pham P."/>
            <person name="Pu L.-L."/>
            <person name="Puazo M."/>
            <person name="Raj R."/>
            <person name="Reid J."/>
            <person name="Rouhana J."/>
            <person name="Saada N."/>
            <person name="Shang Y."/>
            <person name="Simmons D."/>
            <person name="Thornton R."/>
            <person name="Warren J."/>
            <person name="Weissenberger G."/>
            <person name="Zhang J."/>
            <person name="Zhang L."/>
            <person name="Zhou C."/>
            <person name="Zhu D."/>
            <person name="Muzny D."/>
            <person name="Worley K."/>
            <person name="Gibbs R."/>
        </authorList>
    </citation>
    <scope>NUCLEOTIDE SEQUENCE [LARGE SCALE GENOMIC DNA]</scope>
    <source>
        <strain evidence="1 2">ATCC 43531</strain>
    </source>
</reference>
<dbReference type="InterPro" id="IPR042184">
    <property type="entry name" value="YqeY/Aim41_N"/>
</dbReference>
<comment type="caution">
    <text evidence="1">The sequence shown here is derived from an EMBL/GenBank/DDBJ whole genome shotgun (WGS) entry which is preliminary data.</text>
</comment>
<dbReference type="InterPro" id="IPR019004">
    <property type="entry name" value="YqeY/Aim41"/>
</dbReference>
<dbReference type="InterPro" id="IPR023168">
    <property type="entry name" value="GatB_Yqey_C_2"/>
</dbReference>
<dbReference type="Pfam" id="PF09424">
    <property type="entry name" value="YqeY"/>
    <property type="match status" value="1"/>
</dbReference>
<dbReference type="STRING" id="638302.HMPREF0908_0060"/>
<gene>
    <name evidence="1" type="ORF">HMPREF0908_0060</name>
</gene>
<protein>
    <submittedName>
        <fullName evidence="1">YqeY-like protein</fullName>
    </submittedName>
</protein>
<dbReference type="Proteomes" id="UP000005309">
    <property type="component" value="Unassembled WGS sequence"/>
</dbReference>
<dbReference type="Gene3D" id="1.10.10.410">
    <property type="match status" value="1"/>
</dbReference>
<proteinExistence type="predicted"/>